<protein>
    <submittedName>
        <fullName evidence="7">Predicted PurR-regulated permease PerM</fullName>
    </submittedName>
</protein>
<evidence type="ECO:0000313" key="7">
    <source>
        <dbReference type="EMBL" id="SKA27322.1"/>
    </source>
</evidence>
<evidence type="ECO:0000256" key="6">
    <source>
        <dbReference type="SAM" id="Phobius"/>
    </source>
</evidence>
<feature type="transmembrane region" description="Helical" evidence="6">
    <location>
        <begin position="177"/>
        <end position="199"/>
    </location>
</feature>
<dbReference type="InterPro" id="IPR002549">
    <property type="entry name" value="AI-2E-like"/>
</dbReference>
<feature type="transmembrane region" description="Helical" evidence="6">
    <location>
        <begin position="205"/>
        <end position="234"/>
    </location>
</feature>
<dbReference type="GO" id="GO:0055085">
    <property type="term" value="P:transmembrane transport"/>
    <property type="evidence" value="ECO:0007669"/>
    <property type="project" value="TreeGrafter"/>
</dbReference>
<dbReference type="Proteomes" id="UP000190061">
    <property type="component" value="Unassembled WGS sequence"/>
</dbReference>
<feature type="transmembrane region" description="Helical" evidence="6">
    <location>
        <begin position="119"/>
        <end position="142"/>
    </location>
</feature>
<dbReference type="Pfam" id="PF01594">
    <property type="entry name" value="AI-2E_transport"/>
    <property type="match status" value="1"/>
</dbReference>
<evidence type="ECO:0000256" key="1">
    <source>
        <dbReference type="ARBA" id="ARBA00004141"/>
    </source>
</evidence>
<keyword evidence="3 6" id="KW-0812">Transmembrane</keyword>
<gene>
    <name evidence="7" type="ORF">SAMN02745674_02837</name>
</gene>
<feature type="transmembrane region" description="Helical" evidence="6">
    <location>
        <begin position="6"/>
        <end position="31"/>
    </location>
</feature>
<dbReference type="PANTHER" id="PTHR21716:SF62">
    <property type="entry name" value="TRANSPORT PROTEIN YDBI-RELATED"/>
    <property type="match status" value="1"/>
</dbReference>
<dbReference type="STRING" id="1122188.SAMN02745674_02837"/>
<reference evidence="7 8" key="1">
    <citation type="submission" date="2017-02" db="EMBL/GenBank/DDBJ databases">
        <authorList>
            <person name="Peterson S.W."/>
        </authorList>
    </citation>
    <scope>NUCLEOTIDE SEQUENCE [LARGE SCALE GENOMIC DNA]</scope>
    <source>
        <strain evidence="7 8">DSM 21749</strain>
    </source>
</reference>
<feature type="transmembrane region" description="Helical" evidence="6">
    <location>
        <begin position="276"/>
        <end position="305"/>
    </location>
</feature>
<organism evidence="7 8">
    <name type="scientific">Lysobacter spongiicola DSM 21749</name>
    <dbReference type="NCBI Taxonomy" id="1122188"/>
    <lineage>
        <taxon>Bacteria</taxon>
        <taxon>Pseudomonadati</taxon>
        <taxon>Pseudomonadota</taxon>
        <taxon>Gammaproteobacteria</taxon>
        <taxon>Lysobacterales</taxon>
        <taxon>Lysobacteraceae</taxon>
        <taxon>Novilysobacter</taxon>
    </lineage>
</organism>
<keyword evidence="4 6" id="KW-1133">Transmembrane helix</keyword>
<comment type="subcellular location">
    <subcellularLocation>
        <location evidence="1">Membrane</location>
        <topology evidence="1">Multi-pass membrane protein</topology>
    </subcellularLocation>
</comment>
<evidence type="ECO:0000256" key="3">
    <source>
        <dbReference type="ARBA" id="ARBA00022692"/>
    </source>
</evidence>
<evidence type="ECO:0000256" key="4">
    <source>
        <dbReference type="ARBA" id="ARBA00022989"/>
    </source>
</evidence>
<keyword evidence="5 6" id="KW-0472">Membrane</keyword>
<sequence>MIAVLAAYQLLDVILLVFAAVLISVIFRAVAAPLARLGLSPRLSLTLAVLGMFVLVLAGVWFFGSRIAVQAQVLAELLPEAWGSLQARLLVLPMGEQILNSITDVVPDRKAIVSGAGRFIGSVGSAALEIIVVVAAGIFIAAKPRVYRNGVVQLFPSGRQAQVGETMDASGRALRMWLLGQLLAMTVVGVLTGVGLWLVGVPSALALGVIAGLADFVPLAGPFAAAVPGLLIALAQGPEQALGALAVYVLVQQLEGNMIAPLVTRHVVSIPPAVTLFALLALAVMFGPTGILLAAPLTVVAFVAIKKLYVRDTLEHSTEVPGEDTGPEPSS</sequence>
<comment type="similarity">
    <text evidence="2">Belongs to the autoinducer-2 exporter (AI-2E) (TC 2.A.86) family.</text>
</comment>
<name>A0A1T4SGG6_9GAMM</name>
<evidence type="ECO:0000313" key="8">
    <source>
        <dbReference type="Proteomes" id="UP000190061"/>
    </source>
</evidence>
<feature type="transmembrane region" description="Helical" evidence="6">
    <location>
        <begin position="43"/>
        <end position="64"/>
    </location>
</feature>
<keyword evidence="8" id="KW-1185">Reference proteome</keyword>
<dbReference type="EMBL" id="FUXP01000018">
    <property type="protein sequence ID" value="SKA27322.1"/>
    <property type="molecule type" value="Genomic_DNA"/>
</dbReference>
<dbReference type="GO" id="GO:0016020">
    <property type="term" value="C:membrane"/>
    <property type="evidence" value="ECO:0007669"/>
    <property type="project" value="UniProtKB-SubCell"/>
</dbReference>
<accession>A0A1T4SGG6</accession>
<evidence type="ECO:0000256" key="2">
    <source>
        <dbReference type="ARBA" id="ARBA00009773"/>
    </source>
</evidence>
<evidence type="ECO:0000256" key="5">
    <source>
        <dbReference type="ARBA" id="ARBA00023136"/>
    </source>
</evidence>
<dbReference type="AlphaFoldDB" id="A0A1T4SGG6"/>
<dbReference type="OrthoDB" id="5792512at2"/>
<dbReference type="PANTHER" id="PTHR21716">
    <property type="entry name" value="TRANSMEMBRANE PROTEIN"/>
    <property type="match status" value="1"/>
</dbReference>
<proteinExistence type="inferred from homology"/>